<dbReference type="Pfam" id="PF01795">
    <property type="entry name" value="Methyltransf_5"/>
    <property type="match status" value="1"/>
</dbReference>
<dbReference type="EMBL" id="CP015519">
    <property type="protein sequence ID" value="APG28870.1"/>
    <property type="molecule type" value="Genomic_DNA"/>
</dbReference>
<dbReference type="InterPro" id="IPR002903">
    <property type="entry name" value="RsmH"/>
</dbReference>
<keyword evidence="3 7" id="KW-0698">rRNA processing</keyword>
<evidence type="ECO:0000256" key="2">
    <source>
        <dbReference type="ARBA" id="ARBA00022490"/>
    </source>
</evidence>
<evidence type="ECO:0000256" key="1">
    <source>
        <dbReference type="ARBA" id="ARBA00010396"/>
    </source>
</evidence>
<dbReference type="OrthoDB" id="9806637at2"/>
<dbReference type="SUPFAM" id="SSF81799">
    <property type="entry name" value="Putative methyltransferase TM0872, insert domain"/>
    <property type="match status" value="1"/>
</dbReference>
<name>A0A1L3GSL7_9BACT</name>
<comment type="catalytic activity">
    <reaction evidence="7">
        <text>cytidine(1402) in 16S rRNA + S-adenosyl-L-methionine = N(4)-methylcytidine(1402) in 16S rRNA + S-adenosyl-L-homocysteine + H(+)</text>
        <dbReference type="Rhea" id="RHEA:42928"/>
        <dbReference type="Rhea" id="RHEA-COMP:10286"/>
        <dbReference type="Rhea" id="RHEA-COMP:10287"/>
        <dbReference type="ChEBI" id="CHEBI:15378"/>
        <dbReference type="ChEBI" id="CHEBI:57856"/>
        <dbReference type="ChEBI" id="CHEBI:59789"/>
        <dbReference type="ChEBI" id="CHEBI:74506"/>
        <dbReference type="ChEBI" id="CHEBI:82748"/>
        <dbReference type="EC" id="2.1.1.199"/>
    </reaction>
</comment>
<feature type="binding site" evidence="7">
    <location>
        <position position="57"/>
    </location>
    <ligand>
        <name>S-adenosyl-L-methionine</name>
        <dbReference type="ChEBI" id="CHEBI:59789"/>
    </ligand>
</feature>
<evidence type="ECO:0000256" key="6">
    <source>
        <dbReference type="ARBA" id="ARBA00022691"/>
    </source>
</evidence>
<evidence type="ECO:0000313" key="9">
    <source>
        <dbReference type="Proteomes" id="UP000182517"/>
    </source>
</evidence>
<reference evidence="8 9" key="1">
    <citation type="journal article" date="2017" name="Genome Announc.">
        <title>Complete Genome Sequences of Two Acetylene-Fermenting Pelobacter acetylenicus Strains.</title>
        <authorList>
            <person name="Sutton J.M."/>
            <person name="Baesman S.M."/>
            <person name="Fierst J.L."/>
            <person name="Poret-Peterson A.T."/>
            <person name="Oremland R.S."/>
            <person name="Dunlap D.S."/>
            <person name="Akob D.M."/>
        </authorList>
    </citation>
    <scope>NUCLEOTIDE SEQUENCE [LARGE SCALE GENOMIC DNA]</scope>
    <source>
        <strain evidence="8 9">SFB93</strain>
    </source>
</reference>
<organism evidence="8 9">
    <name type="scientific">Syntrophotalea acetylenivorans</name>
    <dbReference type="NCBI Taxonomy" id="1842532"/>
    <lineage>
        <taxon>Bacteria</taxon>
        <taxon>Pseudomonadati</taxon>
        <taxon>Thermodesulfobacteriota</taxon>
        <taxon>Desulfuromonadia</taxon>
        <taxon>Desulfuromonadales</taxon>
        <taxon>Syntrophotaleaceae</taxon>
        <taxon>Syntrophotalea</taxon>
    </lineage>
</organism>
<keyword evidence="9" id="KW-1185">Reference proteome</keyword>
<dbReference type="KEGG" id="pef:A7E78_14140"/>
<proteinExistence type="inferred from homology"/>
<dbReference type="AlphaFoldDB" id="A0A1L3GSL7"/>
<dbReference type="RefSeq" id="WP_072284893.1">
    <property type="nucleotide sequence ID" value="NZ_CP015519.1"/>
</dbReference>
<dbReference type="STRING" id="1842532.A7E78_14140"/>
<evidence type="ECO:0000256" key="5">
    <source>
        <dbReference type="ARBA" id="ARBA00022679"/>
    </source>
</evidence>
<dbReference type="Gene3D" id="3.40.50.150">
    <property type="entry name" value="Vaccinia Virus protein VP39"/>
    <property type="match status" value="1"/>
</dbReference>
<dbReference type="PANTHER" id="PTHR11265:SF0">
    <property type="entry name" value="12S RRNA N4-METHYLCYTIDINE METHYLTRANSFERASE"/>
    <property type="match status" value="1"/>
</dbReference>
<evidence type="ECO:0000313" key="8">
    <source>
        <dbReference type="EMBL" id="APG28870.1"/>
    </source>
</evidence>
<dbReference type="HAMAP" id="MF_01007">
    <property type="entry name" value="16SrRNA_methyltr_H"/>
    <property type="match status" value="1"/>
</dbReference>
<dbReference type="PANTHER" id="PTHR11265">
    <property type="entry name" value="S-ADENOSYL-METHYLTRANSFERASE MRAW"/>
    <property type="match status" value="1"/>
</dbReference>
<comment type="similarity">
    <text evidence="1 7">Belongs to the methyltransferase superfamily. RsmH family.</text>
</comment>
<keyword evidence="2 7" id="KW-0963">Cytoplasm</keyword>
<dbReference type="Proteomes" id="UP000182517">
    <property type="component" value="Chromosome"/>
</dbReference>
<dbReference type="GO" id="GO:0071424">
    <property type="term" value="F:rRNA (cytosine-N4-)-methyltransferase activity"/>
    <property type="evidence" value="ECO:0007669"/>
    <property type="project" value="UniProtKB-UniRule"/>
</dbReference>
<dbReference type="GO" id="GO:0070475">
    <property type="term" value="P:rRNA base methylation"/>
    <property type="evidence" value="ECO:0007669"/>
    <property type="project" value="UniProtKB-UniRule"/>
</dbReference>
<feature type="binding site" evidence="7">
    <location>
        <position position="105"/>
    </location>
    <ligand>
        <name>S-adenosyl-L-methionine</name>
        <dbReference type="ChEBI" id="CHEBI:59789"/>
    </ligand>
</feature>
<protein>
    <recommendedName>
        <fullName evidence="7">Ribosomal RNA small subunit methyltransferase H</fullName>
        <ecNumber evidence="7">2.1.1.199</ecNumber>
    </recommendedName>
    <alternativeName>
        <fullName evidence="7">16S rRNA m(4)C1402 methyltransferase</fullName>
    </alternativeName>
    <alternativeName>
        <fullName evidence="7">rRNA (cytosine-N(4)-)-methyltransferase RsmH</fullName>
    </alternativeName>
</protein>
<dbReference type="NCBIfam" id="TIGR00006">
    <property type="entry name" value="16S rRNA (cytosine(1402)-N(4))-methyltransferase RsmH"/>
    <property type="match status" value="1"/>
</dbReference>
<dbReference type="Gene3D" id="1.10.150.170">
    <property type="entry name" value="Putative methyltransferase TM0872, insert domain"/>
    <property type="match status" value="1"/>
</dbReference>
<dbReference type="GO" id="GO:0005737">
    <property type="term" value="C:cytoplasm"/>
    <property type="evidence" value="ECO:0007669"/>
    <property type="project" value="UniProtKB-SubCell"/>
</dbReference>
<sequence>MVTGPEFQHLSVMPGEVLACLKPEPGEIFVDGTLGGGGHSRLILDATAPDGRLIGLDRDQDALQAASRILSPYGDRVTLRHANFSEVDQVLEELGIEAVDGMLLDLGVSSFQLDAGHRGFSFQVDAPLDMRMDRSTGLTAADILQQYSAEELARVFYEYGEERYSRRIARRIVEQRVETPLTTTGQLAELVKYSVPKGRVPARIHPATRVFQALRIEVNGELEHVKRGLEKAISYLRPGGRLAVISFHSLEDRLVKRFFRSESQGCICPPRLPQCVCNHQPRVKVLTRKGLKASEEEVANNPRSRSAVLRAVCRCQD</sequence>
<keyword evidence="6 7" id="KW-0949">S-adenosyl-L-methionine</keyword>
<feature type="binding site" evidence="7">
    <location>
        <begin position="37"/>
        <end position="39"/>
    </location>
    <ligand>
        <name>S-adenosyl-L-methionine</name>
        <dbReference type="ChEBI" id="CHEBI:59789"/>
    </ligand>
</feature>
<keyword evidence="5 7" id="KW-0808">Transferase</keyword>
<feature type="binding site" evidence="7">
    <location>
        <position position="112"/>
    </location>
    <ligand>
        <name>S-adenosyl-L-methionine</name>
        <dbReference type="ChEBI" id="CHEBI:59789"/>
    </ligand>
</feature>
<dbReference type="PIRSF" id="PIRSF004486">
    <property type="entry name" value="MraW"/>
    <property type="match status" value="1"/>
</dbReference>
<dbReference type="InterPro" id="IPR029063">
    <property type="entry name" value="SAM-dependent_MTases_sf"/>
</dbReference>
<feature type="binding site" evidence="7">
    <location>
        <position position="84"/>
    </location>
    <ligand>
        <name>S-adenosyl-L-methionine</name>
        <dbReference type="ChEBI" id="CHEBI:59789"/>
    </ligand>
</feature>
<dbReference type="EC" id="2.1.1.199" evidence="7"/>
<evidence type="ECO:0000256" key="3">
    <source>
        <dbReference type="ARBA" id="ARBA00022552"/>
    </source>
</evidence>
<evidence type="ECO:0000256" key="4">
    <source>
        <dbReference type="ARBA" id="ARBA00022603"/>
    </source>
</evidence>
<comment type="function">
    <text evidence="7">Specifically methylates the N4 position of cytidine in position 1402 (C1402) of 16S rRNA.</text>
</comment>
<dbReference type="InterPro" id="IPR023397">
    <property type="entry name" value="SAM-dep_MeTrfase_MraW_recog"/>
</dbReference>
<keyword evidence="4 7" id="KW-0489">Methyltransferase</keyword>
<evidence type="ECO:0000256" key="7">
    <source>
        <dbReference type="HAMAP-Rule" id="MF_01007"/>
    </source>
</evidence>
<comment type="subcellular location">
    <subcellularLocation>
        <location evidence="7">Cytoplasm</location>
    </subcellularLocation>
</comment>
<accession>A0A1L3GSL7</accession>
<dbReference type="SUPFAM" id="SSF53335">
    <property type="entry name" value="S-adenosyl-L-methionine-dependent methyltransferases"/>
    <property type="match status" value="1"/>
</dbReference>
<dbReference type="FunFam" id="1.10.150.170:FF:000001">
    <property type="entry name" value="Ribosomal RNA small subunit methyltransferase H"/>
    <property type="match status" value="1"/>
</dbReference>
<gene>
    <name evidence="7" type="primary">rsmH</name>
    <name evidence="8" type="ORF">A7E78_14140</name>
</gene>